<dbReference type="InterPro" id="IPR000600">
    <property type="entry name" value="ROK"/>
</dbReference>
<evidence type="ECO:0000313" key="1">
    <source>
        <dbReference type="EMBL" id="CAB4943297.1"/>
    </source>
</evidence>
<dbReference type="Pfam" id="PF00480">
    <property type="entry name" value="ROK"/>
    <property type="match status" value="1"/>
</dbReference>
<dbReference type="AlphaFoldDB" id="A0A6J7JK84"/>
<dbReference type="PANTHER" id="PTHR18964:SF169">
    <property type="entry name" value="N-ACETYLMANNOSAMINE KINASE"/>
    <property type="match status" value="1"/>
</dbReference>
<dbReference type="InterPro" id="IPR043129">
    <property type="entry name" value="ATPase_NBD"/>
</dbReference>
<dbReference type="PROSITE" id="PS01125">
    <property type="entry name" value="ROK"/>
    <property type="match status" value="1"/>
</dbReference>
<dbReference type="SUPFAM" id="SSF53067">
    <property type="entry name" value="Actin-like ATPase domain"/>
    <property type="match status" value="1"/>
</dbReference>
<gene>
    <name evidence="1" type="ORF">UFOPK3752_01198</name>
</gene>
<organism evidence="1">
    <name type="scientific">freshwater metagenome</name>
    <dbReference type="NCBI Taxonomy" id="449393"/>
    <lineage>
        <taxon>unclassified sequences</taxon>
        <taxon>metagenomes</taxon>
        <taxon>ecological metagenomes</taxon>
    </lineage>
</organism>
<proteinExistence type="predicted"/>
<name>A0A6J7JK84_9ZZZZ</name>
<dbReference type="Gene3D" id="3.30.420.40">
    <property type="match status" value="2"/>
</dbReference>
<dbReference type="PANTHER" id="PTHR18964">
    <property type="entry name" value="ROK (REPRESSOR, ORF, KINASE) FAMILY"/>
    <property type="match status" value="1"/>
</dbReference>
<protein>
    <submittedName>
        <fullName evidence="1">Unannotated protein</fullName>
    </submittedName>
</protein>
<accession>A0A6J7JK84</accession>
<sequence length="311" mass="31354">MTSQVAALALDIGGTKLAAGLVDSRGVVLVHARVPTPVTDDAGVVWAALVALVDSLLADPATGRFAAVGIGCGGPMVWPAGLVSPLNIPAWRGFPLLDLVRERYARTKPCVIHNDAVALAVAEHRWGAGRGADHVLGMVVSTGVGAGLVLGGHRVDGTSGNAGHIGHLIVDPQGPDCACGGRGCLESIARGPAIAAYAVERGWTGEPTAVAVATGAREGNLAAIAAFARAGRAVGVAVASAAALLDLDVVIIGGGIAETGDLLFEPLRAAFDEHAGFEFVRRCRIVTPELGPRAGLSGAAALAFDLVIPQH</sequence>
<dbReference type="InterPro" id="IPR049874">
    <property type="entry name" value="ROK_cs"/>
</dbReference>
<dbReference type="EMBL" id="CAFBND010000042">
    <property type="protein sequence ID" value="CAB4943297.1"/>
    <property type="molecule type" value="Genomic_DNA"/>
</dbReference>
<reference evidence="1" key="1">
    <citation type="submission" date="2020-05" db="EMBL/GenBank/DDBJ databases">
        <authorList>
            <person name="Chiriac C."/>
            <person name="Salcher M."/>
            <person name="Ghai R."/>
            <person name="Kavagutti S V."/>
        </authorList>
    </citation>
    <scope>NUCLEOTIDE SEQUENCE</scope>
</reference>